<dbReference type="EMBL" id="NAJQ01000554">
    <property type="protein sequence ID" value="TKA67707.1"/>
    <property type="molecule type" value="Genomic_DNA"/>
</dbReference>
<proteinExistence type="predicted"/>
<protein>
    <submittedName>
        <fullName evidence="1">Uncharacterized protein</fullName>
    </submittedName>
</protein>
<evidence type="ECO:0000313" key="1">
    <source>
        <dbReference type="EMBL" id="TKA67707.1"/>
    </source>
</evidence>
<name>A0A4U0WX29_9PEZI</name>
<keyword evidence="2" id="KW-1185">Reference proteome</keyword>
<dbReference type="AlphaFoldDB" id="A0A4U0WX29"/>
<dbReference type="Proteomes" id="UP000309340">
    <property type="component" value="Unassembled WGS sequence"/>
</dbReference>
<accession>A0A4U0WX29</accession>
<sequence length="91" mass="9912">MAKAKTGDMALLLRLPTSETLSKANGLEWVATGSKQRLSDQEGSEDAEAEQAFVGTKREMAYIRCAAYRSKKTAENAEKAIGRAQEAAEKF</sequence>
<evidence type="ECO:0000313" key="2">
    <source>
        <dbReference type="Proteomes" id="UP000309340"/>
    </source>
</evidence>
<organism evidence="1 2">
    <name type="scientific">Friedmanniomyces simplex</name>
    <dbReference type="NCBI Taxonomy" id="329884"/>
    <lineage>
        <taxon>Eukaryota</taxon>
        <taxon>Fungi</taxon>
        <taxon>Dikarya</taxon>
        <taxon>Ascomycota</taxon>
        <taxon>Pezizomycotina</taxon>
        <taxon>Dothideomycetes</taxon>
        <taxon>Dothideomycetidae</taxon>
        <taxon>Mycosphaerellales</taxon>
        <taxon>Teratosphaeriaceae</taxon>
        <taxon>Friedmanniomyces</taxon>
    </lineage>
</organism>
<reference evidence="1 2" key="1">
    <citation type="submission" date="2017-03" db="EMBL/GenBank/DDBJ databases">
        <title>Genomes of endolithic fungi from Antarctica.</title>
        <authorList>
            <person name="Coleine C."/>
            <person name="Masonjones S."/>
            <person name="Stajich J.E."/>
        </authorList>
    </citation>
    <scope>NUCLEOTIDE SEQUENCE [LARGE SCALE GENOMIC DNA]</scope>
    <source>
        <strain evidence="1 2">CCFEE 5184</strain>
    </source>
</reference>
<comment type="caution">
    <text evidence="1">The sequence shown here is derived from an EMBL/GenBank/DDBJ whole genome shotgun (WGS) entry which is preliminary data.</text>
</comment>
<gene>
    <name evidence="1" type="ORF">B0A55_09186</name>
</gene>